<organism evidence="2 3">
    <name type="scientific">Mycena sanguinolenta</name>
    <dbReference type="NCBI Taxonomy" id="230812"/>
    <lineage>
        <taxon>Eukaryota</taxon>
        <taxon>Fungi</taxon>
        <taxon>Dikarya</taxon>
        <taxon>Basidiomycota</taxon>
        <taxon>Agaricomycotina</taxon>
        <taxon>Agaricomycetes</taxon>
        <taxon>Agaricomycetidae</taxon>
        <taxon>Agaricales</taxon>
        <taxon>Marasmiineae</taxon>
        <taxon>Mycenaceae</taxon>
        <taxon>Mycena</taxon>
    </lineage>
</organism>
<gene>
    <name evidence="2" type="ORF">MSAN_02100900</name>
</gene>
<evidence type="ECO:0000313" key="3">
    <source>
        <dbReference type="Proteomes" id="UP000623467"/>
    </source>
</evidence>
<comment type="caution">
    <text evidence="2">The sequence shown here is derived from an EMBL/GenBank/DDBJ whole genome shotgun (WGS) entry which is preliminary data.</text>
</comment>
<feature type="transmembrane region" description="Helical" evidence="1">
    <location>
        <begin position="54"/>
        <end position="73"/>
    </location>
</feature>
<dbReference type="AlphaFoldDB" id="A0A8H6XHR8"/>
<feature type="transmembrane region" description="Helical" evidence="1">
    <location>
        <begin position="257"/>
        <end position="283"/>
    </location>
</feature>
<name>A0A8H6XHR8_9AGAR</name>
<feature type="transmembrane region" description="Helical" evidence="1">
    <location>
        <begin position="229"/>
        <end position="251"/>
    </location>
</feature>
<keyword evidence="1" id="KW-0472">Membrane</keyword>
<feature type="transmembrane region" description="Helical" evidence="1">
    <location>
        <begin position="22"/>
        <end position="42"/>
    </location>
</feature>
<dbReference type="EMBL" id="JACAZH010000029">
    <property type="protein sequence ID" value="KAF7340726.1"/>
    <property type="molecule type" value="Genomic_DNA"/>
</dbReference>
<keyword evidence="1" id="KW-1133">Transmembrane helix</keyword>
<evidence type="ECO:0000313" key="2">
    <source>
        <dbReference type="EMBL" id="KAF7340726.1"/>
    </source>
</evidence>
<dbReference type="OrthoDB" id="10418251at2759"/>
<keyword evidence="1" id="KW-0812">Transmembrane</keyword>
<feature type="transmembrane region" description="Helical" evidence="1">
    <location>
        <begin position="140"/>
        <end position="158"/>
    </location>
</feature>
<proteinExistence type="predicted"/>
<feature type="transmembrane region" description="Helical" evidence="1">
    <location>
        <begin position="112"/>
        <end position="133"/>
    </location>
</feature>
<reference evidence="2" key="1">
    <citation type="submission" date="2020-05" db="EMBL/GenBank/DDBJ databases">
        <title>Mycena genomes resolve the evolution of fungal bioluminescence.</title>
        <authorList>
            <person name="Tsai I.J."/>
        </authorList>
    </citation>
    <scope>NUCLEOTIDE SEQUENCE</scope>
    <source>
        <strain evidence="2">160909Yilan</strain>
    </source>
</reference>
<protein>
    <submittedName>
        <fullName evidence="2">MYND-type domain-containing protein</fullName>
    </submittedName>
</protein>
<sequence length="349" mass="38130">MQYVVGSGAFDSFWSSTMLNSWQMAASLVLYGFYLNLFLLSLYTLSRQRTAGNALLIGASCTVAVFASTHMALDVAATSAASRALQQSVHSESETLLRNERSMMRLELAQGYIFGINNFITDCIFLYRCYVIWGSQKTPLILPVLLMLATLITAILGTASKMHITITFALSAATNIVLTALTGKFNLIPRLTMVNAESFLAAGRILWIQRAAASYVDLDRTVRGRCTRAVVVILESGAVYCAMAIVLIISYTSADTVLLSITCGMGHQLTNIIPTFTLVYIGLKNMVDSNRPRGHRDVEIGPDKARVLSENKVPPSLKRAQLRPWMPALESKPSSDSSNDQVIIVIGPC</sequence>
<accession>A0A8H6XHR8</accession>
<feature type="transmembrane region" description="Helical" evidence="1">
    <location>
        <begin position="164"/>
        <end position="183"/>
    </location>
</feature>
<keyword evidence="3" id="KW-1185">Reference proteome</keyword>
<dbReference type="Proteomes" id="UP000623467">
    <property type="component" value="Unassembled WGS sequence"/>
</dbReference>
<evidence type="ECO:0000256" key="1">
    <source>
        <dbReference type="SAM" id="Phobius"/>
    </source>
</evidence>